<feature type="signal peptide" evidence="1">
    <location>
        <begin position="1"/>
        <end position="16"/>
    </location>
</feature>
<dbReference type="EMBL" id="KX814431">
    <property type="protein sequence ID" value="APG79372.1"/>
    <property type="molecule type" value="mRNA"/>
</dbReference>
<proteinExistence type="evidence at transcript level"/>
<organism evidence="2">
    <name type="scientific">Cyrtotrachelus buqueti</name>
    <dbReference type="NCBI Taxonomy" id="1892066"/>
    <lineage>
        <taxon>Eukaryota</taxon>
        <taxon>Metazoa</taxon>
        <taxon>Ecdysozoa</taxon>
        <taxon>Arthropoda</taxon>
        <taxon>Hexapoda</taxon>
        <taxon>Insecta</taxon>
        <taxon>Pterygota</taxon>
        <taxon>Neoptera</taxon>
        <taxon>Endopterygota</taxon>
        <taxon>Coleoptera</taxon>
        <taxon>Polyphaga</taxon>
        <taxon>Cucujiformia</taxon>
        <taxon>Curculionidae</taxon>
        <taxon>Dryophthorinae</taxon>
        <taxon>Cyrtotrachelus</taxon>
    </lineage>
</organism>
<dbReference type="Gene3D" id="1.10.238.20">
    <property type="entry name" value="Pheromone/general odorant binding protein domain"/>
    <property type="match status" value="1"/>
</dbReference>
<evidence type="ECO:0000313" key="2">
    <source>
        <dbReference type="EMBL" id="APG79372.1"/>
    </source>
</evidence>
<sequence length="149" mass="16488">MKIFVAFSAVLFVVLAEHQHEHAHQHHPEDVHGLAKVHTVCQSSDSTYVDNDVFQKLDRNVPVVLPANFGKHLLCMMKGIGTVSADGQPNVEGIKTHIHHVIHDESKAAHILRECAVAKNTPEQTSIDLEACLTKHHVFGGPAEHHHHP</sequence>
<dbReference type="AlphaFoldDB" id="A0A1L3KPS7"/>
<keyword evidence="1" id="KW-0732">Signal</keyword>
<dbReference type="GO" id="GO:0005549">
    <property type="term" value="F:odorant binding"/>
    <property type="evidence" value="ECO:0007669"/>
    <property type="project" value="InterPro"/>
</dbReference>
<protein>
    <submittedName>
        <fullName evidence="2">Pheromone binding protein 11</fullName>
    </submittedName>
</protein>
<feature type="chain" id="PRO_5012385660" evidence="1">
    <location>
        <begin position="17"/>
        <end position="149"/>
    </location>
</feature>
<gene>
    <name evidence="2" type="primary">PBP11</name>
</gene>
<reference evidence="2" key="1">
    <citation type="submission" date="2016-09" db="EMBL/GenBank/DDBJ databases">
        <title>The developmental transcriptome of the bamboo snout beetle Cyrtotrachelus buqueti and insights into pheromone-binding proteins.</title>
        <authorList>
            <person name="Su T."/>
            <person name="Yang H."/>
        </authorList>
    </citation>
    <scope>NUCLEOTIDE SEQUENCE</scope>
</reference>
<accession>A0A1L3KPS7</accession>
<dbReference type="CDD" id="cd23992">
    <property type="entry name" value="PBP_GOBP"/>
    <property type="match status" value="1"/>
</dbReference>
<name>A0A1L3KPS7_9CUCU</name>
<dbReference type="InterPro" id="IPR036728">
    <property type="entry name" value="PBP_GOBP_sf"/>
</dbReference>
<dbReference type="SUPFAM" id="SSF47565">
    <property type="entry name" value="Insect pheromone/odorant-binding proteins"/>
    <property type="match status" value="1"/>
</dbReference>
<dbReference type="Pfam" id="PF01395">
    <property type="entry name" value="PBP_GOBP"/>
    <property type="match status" value="1"/>
</dbReference>
<evidence type="ECO:0000256" key="1">
    <source>
        <dbReference type="SAM" id="SignalP"/>
    </source>
</evidence>
<dbReference type="InterPro" id="IPR006170">
    <property type="entry name" value="PBP/GOBP"/>
</dbReference>